<dbReference type="PANTHER" id="PTHR17985:SF8">
    <property type="entry name" value="TRANSPORT AND GOLGI ORGANIZATION PROTEIN 2 HOMOLOG"/>
    <property type="match status" value="1"/>
</dbReference>
<dbReference type="GO" id="GO:0007030">
    <property type="term" value="P:Golgi organization"/>
    <property type="evidence" value="ECO:0007669"/>
    <property type="project" value="TreeGrafter"/>
</dbReference>
<dbReference type="PANTHER" id="PTHR17985">
    <property type="entry name" value="SER/THR-RICH PROTEIN T10 IN DGCR REGION"/>
    <property type="match status" value="1"/>
</dbReference>
<dbReference type="EMBL" id="HACG01031123">
    <property type="protein sequence ID" value="CEK77988.1"/>
    <property type="molecule type" value="Transcribed_RNA"/>
</dbReference>
<proteinExistence type="predicted"/>
<protein>
    <recommendedName>
        <fullName evidence="3">Transport and Golgi organization protein 2 homolog</fullName>
    </recommendedName>
</protein>
<reference evidence="2" key="1">
    <citation type="submission" date="2014-12" db="EMBL/GenBank/DDBJ databases">
        <title>Insight into the proteome of Arion vulgaris.</title>
        <authorList>
            <person name="Aradska J."/>
            <person name="Bulat T."/>
            <person name="Smidak R."/>
            <person name="Sarate P."/>
            <person name="Gangsoo J."/>
            <person name="Sialana F."/>
            <person name="Bilban M."/>
            <person name="Lubec G."/>
        </authorList>
    </citation>
    <scope>NUCLEOTIDE SEQUENCE</scope>
    <source>
        <tissue evidence="2">Skin</tissue>
    </source>
</reference>
<evidence type="ECO:0000313" key="2">
    <source>
        <dbReference type="EMBL" id="CEK77988.1"/>
    </source>
</evidence>
<name>A0A0B7AB84_9EUPU</name>
<organism evidence="2">
    <name type="scientific">Arion vulgaris</name>
    <dbReference type="NCBI Taxonomy" id="1028688"/>
    <lineage>
        <taxon>Eukaryota</taxon>
        <taxon>Metazoa</taxon>
        <taxon>Spiralia</taxon>
        <taxon>Lophotrochozoa</taxon>
        <taxon>Mollusca</taxon>
        <taxon>Gastropoda</taxon>
        <taxon>Heterobranchia</taxon>
        <taxon>Euthyneura</taxon>
        <taxon>Panpulmonata</taxon>
        <taxon>Eupulmonata</taxon>
        <taxon>Stylommatophora</taxon>
        <taxon>Helicina</taxon>
        <taxon>Arionoidea</taxon>
        <taxon>Arionidae</taxon>
        <taxon>Arion</taxon>
    </lineage>
</organism>
<dbReference type="Pfam" id="PF05742">
    <property type="entry name" value="TANGO2"/>
    <property type="match status" value="1"/>
</dbReference>
<accession>A0A0B7AB84</accession>
<gene>
    <name evidence="2" type="primary">ORF107691</name>
    <name evidence="1" type="synonym">ORF107689</name>
</gene>
<dbReference type="AlphaFoldDB" id="A0A0B7AB84"/>
<dbReference type="EMBL" id="HACG01031122">
    <property type="protein sequence ID" value="CEK77987.1"/>
    <property type="molecule type" value="Transcribed_RNA"/>
</dbReference>
<sequence>MCILFFCQSEICQPDGYRLILANNRDEAWCRPTKEADFWGQQEECISGLDQEPGRVGGTWLGMNRSGKIGALLNILGCMDPSKIGRGHLVTDYISGESDIHEYAQKIFENKDKYNGFSLVLFDLGKQEDSLTVKPVFVSNACSYLSCVNMRSLPANTFVGVSNSPLEYPFQKALKGKDLFGQIVTQYPTIAGREHLIEKLMSLMADRTSLLPDPVLEKAGLSAGYNPSRVSQQSAINVWSPETKYGSRTTTLVLVDSQGSVDYIERTVDPIDSIKPQETVVRKIFKLTG</sequence>
<evidence type="ECO:0000313" key="1">
    <source>
        <dbReference type="EMBL" id="CEK77987.1"/>
    </source>
</evidence>
<evidence type="ECO:0008006" key="3">
    <source>
        <dbReference type="Google" id="ProtNLM"/>
    </source>
</evidence>
<dbReference type="GO" id="GO:0009306">
    <property type="term" value="P:protein secretion"/>
    <property type="evidence" value="ECO:0007669"/>
    <property type="project" value="TreeGrafter"/>
</dbReference>
<dbReference type="InterPro" id="IPR008551">
    <property type="entry name" value="TANGO2"/>
</dbReference>
<dbReference type="GO" id="GO:0005794">
    <property type="term" value="C:Golgi apparatus"/>
    <property type="evidence" value="ECO:0007669"/>
    <property type="project" value="TreeGrafter"/>
</dbReference>